<accession>A0A1G4MG75</accession>
<evidence type="ECO:0000256" key="2">
    <source>
        <dbReference type="SAM" id="MobiDB-lite"/>
    </source>
</evidence>
<dbReference type="PANTHER" id="PTHR23322">
    <property type="entry name" value="FAS-ASSOCIATED PROTEIN"/>
    <property type="match status" value="1"/>
</dbReference>
<dbReference type="InterPro" id="IPR029071">
    <property type="entry name" value="Ubiquitin-like_domsf"/>
</dbReference>
<dbReference type="InterPro" id="IPR050730">
    <property type="entry name" value="UBX_domain-protein"/>
</dbReference>
<feature type="region of interest" description="Disordered" evidence="2">
    <location>
        <begin position="66"/>
        <end position="86"/>
    </location>
</feature>
<feature type="transmembrane region" description="Helical" evidence="3">
    <location>
        <begin position="132"/>
        <end position="158"/>
    </location>
</feature>
<feature type="compositionally biased region" description="Pro residues" evidence="2">
    <location>
        <begin position="68"/>
        <end position="77"/>
    </location>
</feature>
<dbReference type="Gene3D" id="3.10.20.90">
    <property type="entry name" value="Phosphatidylinositol 3-kinase Catalytic Subunit, Chain A, domain 1"/>
    <property type="match status" value="1"/>
</dbReference>
<name>A0A1G4MG75_LACFM</name>
<dbReference type="SUPFAM" id="SSF54236">
    <property type="entry name" value="Ubiquitin-like"/>
    <property type="match status" value="1"/>
</dbReference>
<dbReference type="OrthoDB" id="1026733at2759"/>
<dbReference type="EMBL" id="LT598490">
    <property type="protein sequence ID" value="SCW02803.1"/>
    <property type="molecule type" value="Genomic_DNA"/>
</dbReference>
<dbReference type="AlphaFoldDB" id="A0A1G4MG75"/>
<reference evidence="6" key="1">
    <citation type="submission" date="2016-03" db="EMBL/GenBank/DDBJ databases">
        <authorList>
            <person name="Devillers H."/>
        </authorList>
    </citation>
    <scope>NUCLEOTIDE SEQUENCE [LARGE SCALE GENOMIC DNA]</scope>
</reference>
<keyword evidence="3" id="KW-1133">Transmembrane helix</keyword>
<feature type="coiled-coil region" evidence="1">
    <location>
        <begin position="344"/>
        <end position="400"/>
    </location>
</feature>
<feature type="domain" description="UBX" evidence="4">
    <location>
        <begin position="428"/>
        <end position="511"/>
    </location>
</feature>
<evidence type="ECO:0000256" key="1">
    <source>
        <dbReference type="SAM" id="Coils"/>
    </source>
</evidence>
<protein>
    <submittedName>
        <fullName evidence="5">LAFE_0F14620g1_1</fullName>
    </submittedName>
</protein>
<dbReference type="InterPro" id="IPR001012">
    <property type="entry name" value="UBX_dom"/>
</dbReference>
<dbReference type="GO" id="GO:0043130">
    <property type="term" value="F:ubiquitin binding"/>
    <property type="evidence" value="ECO:0007669"/>
    <property type="project" value="TreeGrafter"/>
</dbReference>
<dbReference type="Pfam" id="PF00789">
    <property type="entry name" value="UBX"/>
    <property type="match status" value="1"/>
</dbReference>
<dbReference type="Gene3D" id="1.10.8.10">
    <property type="entry name" value="DNA helicase RuvA subunit, C-terminal domain"/>
    <property type="match status" value="1"/>
</dbReference>
<sequence>MPIIQHADQEFHVSHEEEEKLNQFQLITAFPDEDLPQVIKLLRNHTWQLEPALSRYFDGNWRENLEQPPVPARPPTPITREDTPRSATPFVVTQSGLVPRLPIVKKLPIDYKERFQYIGLNKRNEEFSTHPALFVLLLLPRIILKLGMGILAVLWSIISFGFNTEGAKEDKVSRLPAMPDEKYSEIEDDLDALLGENSELGPLISKDSFNQTFDKCEGGFKYMLFICLGNISSEEAEKVDVNSQRFVKHILNDPSTLDILKENSDNLLVYMRTAQSSEMWSIAKQFKIKYTPECLLIGNVLNSADSMGGITRMSVLARLKMGSLRKFQNSLKVAMDKFNPEMVVNRSEQEELKLARQIKQMQDQAFEESLKKDRIKEEERQRAEEEARAAEELALKKEHEIAVYKTVEDLQWLHLCTKLIVSPEETQDSNARGSLQFRTPDGKRLIRKFSGDCTLKEIYHIVKCHLFLDTMSSKQEDILKSLKLKISAMKNDDEKLSFKSGDYTDEKVMDSAQEIVLQMIDDELCKWYKNEEDYEFDVDFELVSPFPRYRVPYDDSIVVRNTPQLWPNGSMLVEYLVSDSDDE</sequence>
<dbReference type="STRING" id="4955.A0A1G4MG75"/>
<dbReference type="Pfam" id="PF14555">
    <property type="entry name" value="UBA_4"/>
    <property type="match status" value="1"/>
</dbReference>
<proteinExistence type="predicted"/>
<evidence type="ECO:0000313" key="6">
    <source>
        <dbReference type="Proteomes" id="UP000190831"/>
    </source>
</evidence>
<dbReference type="Proteomes" id="UP000190831">
    <property type="component" value="Chromosome F"/>
</dbReference>
<evidence type="ECO:0000259" key="4">
    <source>
        <dbReference type="PROSITE" id="PS50033"/>
    </source>
</evidence>
<evidence type="ECO:0000313" key="5">
    <source>
        <dbReference type="EMBL" id="SCW02803.1"/>
    </source>
</evidence>
<dbReference type="PROSITE" id="PS50033">
    <property type="entry name" value="UBX"/>
    <property type="match status" value="1"/>
</dbReference>
<dbReference type="SMART" id="SM00166">
    <property type="entry name" value="UBX"/>
    <property type="match status" value="1"/>
</dbReference>
<keyword evidence="3" id="KW-0812">Transmembrane</keyword>
<dbReference type="PANTHER" id="PTHR23322:SF1">
    <property type="entry name" value="FAS-ASSOCIATED FACTOR 2"/>
    <property type="match status" value="1"/>
</dbReference>
<keyword evidence="1" id="KW-0175">Coiled coil</keyword>
<dbReference type="GO" id="GO:0005783">
    <property type="term" value="C:endoplasmic reticulum"/>
    <property type="evidence" value="ECO:0007669"/>
    <property type="project" value="TreeGrafter"/>
</dbReference>
<keyword evidence="6" id="KW-1185">Reference proteome</keyword>
<evidence type="ECO:0000256" key="3">
    <source>
        <dbReference type="SAM" id="Phobius"/>
    </source>
</evidence>
<gene>
    <name evidence="5" type="ORF">LAFE_0F14620G</name>
</gene>
<dbReference type="OMA" id="FYMFIEL"/>
<keyword evidence="3" id="KW-0472">Membrane</keyword>
<organism evidence="5 6">
    <name type="scientific">Lachancea fermentati</name>
    <name type="common">Zygosaccharomyces fermentati</name>
    <dbReference type="NCBI Taxonomy" id="4955"/>
    <lineage>
        <taxon>Eukaryota</taxon>
        <taxon>Fungi</taxon>
        <taxon>Dikarya</taxon>
        <taxon>Ascomycota</taxon>
        <taxon>Saccharomycotina</taxon>
        <taxon>Saccharomycetes</taxon>
        <taxon>Saccharomycetales</taxon>
        <taxon>Saccharomycetaceae</taxon>
        <taxon>Lachancea</taxon>
    </lineage>
</organism>
<dbReference type="GO" id="GO:0036503">
    <property type="term" value="P:ERAD pathway"/>
    <property type="evidence" value="ECO:0007669"/>
    <property type="project" value="TreeGrafter"/>
</dbReference>